<evidence type="ECO:0000256" key="6">
    <source>
        <dbReference type="ARBA" id="ARBA00022989"/>
    </source>
</evidence>
<keyword evidence="3" id="KW-0337">GPI-anchor biosynthesis</keyword>
<keyword evidence="10" id="KW-1185">Reference proteome</keyword>
<name>A0ABD2MXU5_9CUCU</name>
<dbReference type="EMBL" id="JABFTP020000042">
    <property type="protein sequence ID" value="KAL3271165.1"/>
    <property type="molecule type" value="Genomic_DNA"/>
</dbReference>
<comment type="subcellular location">
    <subcellularLocation>
        <location evidence="1">Endoplasmic reticulum membrane</location>
        <topology evidence="1">Multi-pass membrane protein</topology>
    </subcellularLocation>
</comment>
<dbReference type="GO" id="GO:0006506">
    <property type="term" value="P:GPI anchor biosynthetic process"/>
    <property type="evidence" value="ECO:0007669"/>
    <property type="project" value="UniProtKB-KW"/>
</dbReference>
<dbReference type="GO" id="GO:0005789">
    <property type="term" value="C:endoplasmic reticulum membrane"/>
    <property type="evidence" value="ECO:0007669"/>
    <property type="project" value="UniProtKB-SubCell"/>
</dbReference>
<proteinExistence type="predicted"/>
<evidence type="ECO:0000256" key="5">
    <source>
        <dbReference type="ARBA" id="ARBA00022824"/>
    </source>
</evidence>
<gene>
    <name evidence="9" type="ORF">HHI36_021662</name>
</gene>
<comment type="caution">
    <text evidence="9">The sequence shown here is derived from an EMBL/GenBank/DDBJ whole genome shotgun (WGS) entry which is preliminary data.</text>
</comment>
<evidence type="ECO:0000256" key="8">
    <source>
        <dbReference type="SAM" id="Phobius"/>
    </source>
</evidence>
<evidence type="ECO:0000313" key="10">
    <source>
        <dbReference type="Proteomes" id="UP001516400"/>
    </source>
</evidence>
<dbReference type="AlphaFoldDB" id="A0ABD2MXU5"/>
<feature type="transmembrane region" description="Helical" evidence="8">
    <location>
        <begin position="36"/>
        <end position="57"/>
    </location>
</feature>
<evidence type="ECO:0000256" key="1">
    <source>
        <dbReference type="ARBA" id="ARBA00004477"/>
    </source>
</evidence>
<organism evidence="9 10">
    <name type="scientific">Cryptolaemus montrouzieri</name>
    <dbReference type="NCBI Taxonomy" id="559131"/>
    <lineage>
        <taxon>Eukaryota</taxon>
        <taxon>Metazoa</taxon>
        <taxon>Ecdysozoa</taxon>
        <taxon>Arthropoda</taxon>
        <taxon>Hexapoda</taxon>
        <taxon>Insecta</taxon>
        <taxon>Pterygota</taxon>
        <taxon>Neoptera</taxon>
        <taxon>Endopterygota</taxon>
        <taxon>Coleoptera</taxon>
        <taxon>Polyphaga</taxon>
        <taxon>Cucujiformia</taxon>
        <taxon>Coccinelloidea</taxon>
        <taxon>Coccinellidae</taxon>
        <taxon>Scymninae</taxon>
        <taxon>Scymnini</taxon>
        <taxon>Cryptolaemus</taxon>
    </lineage>
</organism>
<evidence type="ECO:0000256" key="3">
    <source>
        <dbReference type="ARBA" id="ARBA00022502"/>
    </source>
</evidence>
<keyword evidence="7 8" id="KW-0472">Membrane</keyword>
<dbReference type="Proteomes" id="UP001516400">
    <property type="component" value="Unassembled WGS sequence"/>
</dbReference>
<keyword evidence="4 8" id="KW-0812">Transmembrane</keyword>
<accession>A0ABD2MXU5</accession>
<evidence type="ECO:0000256" key="7">
    <source>
        <dbReference type="ARBA" id="ARBA00023136"/>
    </source>
</evidence>
<dbReference type="InterPro" id="IPR009580">
    <property type="entry name" value="GPI_biosynthesis_protein_Pig-F"/>
</dbReference>
<keyword evidence="5" id="KW-0256">Endoplasmic reticulum</keyword>
<reference evidence="9 10" key="1">
    <citation type="journal article" date="2021" name="BMC Biol.">
        <title>Horizontally acquired antibacterial genes associated with adaptive radiation of ladybird beetles.</title>
        <authorList>
            <person name="Li H.S."/>
            <person name="Tang X.F."/>
            <person name="Huang Y.H."/>
            <person name="Xu Z.Y."/>
            <person name="Chen M.L."/>
            <person name="Du X.Y."/>
            <person name="Qiu B.Y."/>
            <person name="Chen P.T."/>
            <person name="Zhang W."/>
            <person name="Slipinski A."/>
            <person name="Escalona H.E."/>
            <person name="Waterhouse R.M."/>
            <person name="Zwick A."/>
            <person name="Pang H."/>
        </authorList>
    </citation>
    <scope>NUCLEOTIDE SEQUENCE [LARGE SCALE GENOMIC DNA]</scope>
    <source>
        <strain evidence="9">SYSU2018</strain>
    </source>
</reference>
<feature type="transmembrane region" description="Helical" evidence="8">
    <location>
        <begin position="105"/>
        <end position="130"/>
    </location>
</feature>
<feature type="transmembrane region" description="Helical" evidence="8">
    <location>
        <begin position="7"/>
        <end position="30"/>
    </location>
</feature>
<evidence type="ECO:0000313" key="9">
    <source>
        <dbReference type="EMBL" id="KAL3271165.1"/>
    </source>
</evidence>
<dbReference type="Pfam" id="PF06699">
    <property type="entry name" value="PIG-F"/>
    <property type="match status" value="1"/>
</dbReference>
<feature type="transmembrane region" description="Helical" evidence="8">
    <location>
        <begin position="78"/>
        <end position="99"/>
    </location>
</feature>
<protein>
    <recommendedName>
        <fullName evidence="11">Phosphatidylinositol-glycan biosynthesis class F protein</fullName>
    </recommendedName>
</protein>
<sequence>MEKLWKGVIFAIQMLVVLYVISVLLGAPFISNFEQTFMFSCILTVLAVVPVILYLEIDDIFQLLDVVTQPPKDSLHNMIILQFEITLLGAWLGAVPIPLDWNREWQIWPTTCVLGTFCGYFIANIVSYGIQSTNIFSRYRKSHRFKNVL</sequence>
<evidence type="ECO:0000256" key="2">
    <source>
        <dbReference type="ARBA" id="ARBA00004687"/>
    </source>
</evidence>
<evidence type="ECO:0008006" key="11">
    <source>
        <dbReference type="Google" id="ProtNLM"/>
    </source>
</evidence>
<evidence type="ECO:0000256" key="4">
    <source>
        <dbReference type="ARBA" id="ARBA00022692"/>
    </source>
</evidence>
<comment type="pathway">
    <text evidence="2">Glycolipid biosynthesis; glycosylphosphatidylinositol-anchor biosynthesis.</text>
</comment>
<keyword evidence="6 8" id="KW-1133">Transmembrane helix</keyword>